<dbReference type="RefSeq" id="WP_367994495.1">
    <property type="nucleotide sequence ID" value="NZ_JBFPJR010000022.1"/>
</dbReference>
<dbReference type="InterPro" id="IPR020845">
    <property type="entry name" value="AMP-binding_CS"/>
</dbReference>
<evidence type="ECO:0000256" key="3">
    <source>
        <dbReference type="ARBA" id="ARBA00022741"/>
    </source>
</evidence>
<dbReference type="NCBIfam" id="NF002937">
    <property type="entry name" value="PRK03584.1"/>
    <property type="match status" value="1"/>
</dbReference>
<evidence type="ECO:0000259" key="7">
    <source>
        <dbReference type="Pfam" id="PF16177"/>
    </source>
</evidence>
<sequence>MTTHTTAAMREPELLYEPSPQMYDGARVWRYLDWLREHRGVDLAGWDELYAWSVEHLEDFWGSLWDYFGIISHAEDGYTRVLSERTMPGARWFEGALVNYAEHALRHADTRPDDSAVVAYSQTRDTIELTFAQLADDVRRARAGLQRLGVARGDRVAAYLPNIPETLVAYLATASLGAVWSSCAPEFGARSVVDRFGQIEPKVLLAVAGYTFGAKEVDKRADVAAVRAGLPTVEHVVHVPYGPLDLDLDEEVVTWRDLTAETDAPMAYEPVPFDHPLTILYSSGTTGLPKAIVHGHGGLMLEHLKCQTFHWDLGPGDRLLWFSTTAWMLWTALVSGLVTGASIVLTDGNPLYPDLRAQWRMAAESGAAKMGANPAFLMACRKEGVRPDEEFDLSRLRQIGVAGSPLPPEGARWLAEQFGNRVLVNNGVGGTDVCTGIVHGSPLQPVWAGEMSGPTLGVDVKAYDEDGHPVTGVLGELVIRTPMPSMPVAFWGDPDGRRLRAAYFDTYPGVFRFGDWCRFSEVGSCLVTGRSDATLNRGGVRLGTAEYYRVLQDLPEVTDSVVVHLEDPAGGLGELLLFVVPADGVHVDDALRAKLAATVRGALSPRHVPDRIIEVPAVPYSRTGKKLEVPVKKILRGADPTSVASPGALVDAGALDAYVDFARSLGGDS</sequence>
<dbReference type="Proteomes" id="UP001556631">
    <property type="component" value="Unassembled WGS sequence"/>
</dbReference>
<accession>A0ABV3T1J1</accession>
<dbReference type="Pfam" id="PF13193">
    <property type="entry name" value="AMP-binding_C"/>
    <property type="match status" value="1"/>
</dbReference>
<keyword evidence="3" id="KW-0547">Nucleotide-binding</keyword>
<dbReference type="GO" id="GO:0030729">
    <property type="term" value="F:acetoacetate-CoA ligase activity"/>
    <property type="evidence" value="ECO:0007669"/>
    <property type="project" value="UniProtKB-EC"/>
</dbReference>
<dbReference type="PANTHER" id="PTHR42921:SF1">
    <property type="entry name" value="ACETOACETYL-COA SYNTHETASE"/>
    <property type="match status" value="1"/>
</dbReference>
<proteinExistence type="inferred from homology"/>
<evidence type="ECO:0000259" key="6">
    <source>
        <dbReference type="Pfam" id="PF13193"/>
    </source>
</evidence>
<dbReference type="EMBL" id="JBFPJR010000022">
    <property type="protein sequence ID" value="MEX0428524.1"/>
    <property type="molecule type" value="Genomic_DNA"/>
</dbReference>
<dbReference type="EC" id="6.2.1.16" evidence="8"/>
<keyword evidence="9" id="KW-1185">Reference proteome</keyword>
<dbReference type="Pfam" id="PF00501">
    <property type="entry name" value="AMP-binding"/>
    <property type="match status" value="1"/>
</dbReference>
<feature type="domain" description="Acetyl-coenzyme A synthetase N-terminal" evidence="7">
    <location>
        <begin position="47"/>
        <end position="104"/>
    </location>
</feature>
<dbReference type="Gene3D" id="3.30.300.30">
    <property type="match status" value="1"/>
</dbReference>
<dbReference type="Gene3D" id="3.40.50.12780">
    <property type="entry name" value="N-terminal domain of ligase-like"/>
    <property type="match status" value="1"/>
</dbReference>
<evidence type="ECO:0000259" key="5">
    <source>
        <dbReference type="Pfam" id="PF00501"/>
    </source>
</evidence>
<evidence type="ECO:0000256" key="4">
    <source>
        <dbReference type="ARBA" id="ARBA00022840"/>
    </source>
</evidence>
<dbReference type="Pfam" id="PF16177">
    <property type="entry name" value="ACAS_N"/>
    <property type="match status" value="1"/>
</dbReference>
<dbReference type="InterPro" id="IPR045851">
    <property type="entry name" value="AMP-bd_C_sf"/>
</dbReference>
<dbReference type="InterPro" id="IPR000873">
    <property type="entry name" value="AMP-dep_synth/lig_dom"/>
</dbReference>
<evidence type="ECO:0000313" key="8">
    <source>
        <dbReference type="EMBL" id="MEX0428524.1"/>
    </source>
</evidence>
<evidence type="ECO:0000256" key="1">
    <source>
        <dbReference type="ARBA" id="ARBA00006432"/>
    </source>
</evidence>
<comment type="similarity">
    <text evidence="1">Belongs to the ATP-dependent AMP-binding enzyme family.</text>
</comment>
<dbReference type="InterPro" id="IPR005914">
    <property type="entry name" value="Acac_CoA_synth"/>
</dbReference>
<protein>
    <submittedName>
        <fullName evidence="8">Acetoacetate--CoA ligase</fullName>
        <ecNumber evidence="8">6.2.1.16</ecNumber>
    </submittedName>
</protein>
<dbReference type="SUPFAM" id="SSF56801">
    <property type="entry name" value="Acetyl-CoA synthetase-like"/>
    <property type="match status" value="1"/>
</dbReference>
<gene>
    <name evidence="8" type="ORF">AB3X52_12910</name>
</gene>
<name>A0ABV3T1J1_9ACTN</name>
<dbReference type="NCBIfam" id="TIGR01217">
    <property type="entry name" value="ac_ac_CoA_syn"/>
    <property type="match status" value="1"/>
</dbReference>
<organism evidence="8 9">
    <name type="scientific">Nocardioides eburneus</name>
    <dbReference type="NCBI Taxonomy" id="3231482"/>
    <lineage>
        <taxon>Bacteria</taxon>
        <taxon>Bacillati</taxon>
        <taxon>Actinomycetota</taxon>
        <taxon>Actinomycetes</taxon>
        <taxon>Propionibacteriales</taxon>
        <taxon>Nocardioidaceae</taxon>
        <taxon>Nocardioides</taxon>
    </lineage>
</organism>
<comment type="caution">
    <text evidence="8">The sequence shown here is derived from an EMBL/GenBank/DDBJ whole genome shotgun (WGS) entry which is preliminary data.</text>
</comment>
<evidence type="ECO:0000313" key="9">
    <source>
        <dbReference type="Proteomes" id="UP001556631"/>
    </source>
</evidence>
<keyword evidence="2 8" id="KW-0436">Ligase</keyword>
<dbReference type="InterPro" id="IPR032387">
    <property type="entry name" value="ACAS_N"/>
</dbReference>
<dbReference type="InterPro" id="IPR025110">
    <property type="entry name" value="AMP-bd_C"/>
</dbReference>
<feature type="domain" description="AMP-binding enzyme C-terminal" evidence="6">
    <location>
        <begin position="550"/>
        <end position="625"/>
    </location>
</feature>
<feature type="domain" description="AMP-dependent synthetase/ligase" evidence="5">
    <location>
        <begin position="106"/>
        <end position="482"/>
    </location>
</feature>
<dbReference type="PROSITE" id="PS00455">
    <property type="entry name" value="AMP_BINDING"/>
    <property type="match status" value="1"/>
</dbReference>
<evidence type="ECO:0000256" key="2">
    <source>
        <dbReference type="ARBA" id="ARBA00022598"/>
    </source>
</evidence>
<reference evidence="8 9" key="1">
    <citation type="submission" date="2024-07" db="EMBL/GenBank/DDBJ databases">
        <authorList>
            <person name="Lee S."/>
            <person name="Kang M."/>
        </authorList>
    </citation>
    <scope>NUCLEOTIDE SEQUENCE [LARGE SCALE GENOMIC DNA]</scope>
    <source>
        <strain evidence="8 9">DS6</strain>
    </source>
</reference>
<dbReference type="InterPro" id="IPR042099">
    <property type="entry name" value="ANL_N_sf"/>
</dbReference>
<dbReference type="PANTHER" id="PTHR42921">
    <property type="entry name" value="ACETOACETYL-COA SYNTHETASE"/>
    <property type="match status" value="1"/>
</dbReference>
<keyword evidence="4" id="KW-0067">ATP-binding</keyword>